<dbReference type="PANTHER" id="PTHR37984">
    <property type="entry name" value="PROTEIN CBG26694"/>
    <property type="match status" value="1"/>
</dbReference>
<dbReference type="InterPro" id="IPR012337">
    <property type="entry name" value="RNaseH-like_sf"/>
</dbReference>
<dbReference type="GO" id="GO:0015074">
    <property type="term" value="P:DNA integration"/>
    <property type="evidence" value="ECO:0007669"/>
    <property type="project" value="InterPro"/>
</dbReference>
<sequence length="218" mass="24972">MVYHDHLTKFMILKSLTSKRAEEVAYNHVVIFMLLGAPSILQSDNGRKFANNVVTSLKKFWPTLKIVHRKPRHSQNQGSVERANQDIENKLCTWKQGNKSDRWSEGLRFIQFMKNRAHHSGIKSTPYEALFGCKVDLTTSFLPEDVLKNINTEEQLEKVIESVQIMDKEQTIKIMQEKEPVSKNVENIIMDSDKDMLTEGIAVSRAAAWLSASAIRVK</sequence>
<dbReference type="EMBL" id="BMAO01032152">
    <property type="protein sequence ID" value="GFQ80120.1"/>
    <property type="molecule type" value="Genomic_DNA"/>
</dbReference>
<accession>A0A8X6KM13</accession>
<comment type="caution">
    <text evidence="2">The sequence shown here is derived from an EMBL/GenBank/DDBJ whole genome shotgun (WGS) entry which is preliminary data.</text>
</comment>
<dbReference type="PROSITE" id="PS50994">
    <property type="entry name" value="INTEGRASE"/>
    <property type="match status" value="1"/>
</dbReference>
<gene>
    <name evidence="2" type="primary">KRBA2</name>
    <name evidence="2" type="ORF">TNCT_330081</name>
</gene>
<reference evidence="2" key="1">
    <citation type="submission" date="2020-07" db="EMBL/GenBank/DDBJ databases">
        <title>Multicomponent nature underlies the extraordinary mechanical properties of spider dragline silk.</title>
        <authorList>
            <person name="Kono N."/>
            <person name="Nakamura H."/>
            <person name="Mori M."/>
            <person name="Yoshida Y."/>
            <person name="Ohtoshi R."/>
            <person name="Malay A.D."/>
            <person name="Moran D.A.P."/>
            <person name="Tomita M."/>
            <person name="Numata K."/>
            <person name="Arakawa K."/>
        </authorList>
    </citation>
    <scope>NUCLEOTIDE SEQUENCE</scope>
</reference>
<dbReference type="Gene3D" id="3.30.420.10">
    <property type="entry name" value="Ribonuclease H-like superfamily/Ribonuclease H"/>
    <property type="match status" value="1"/>
</dbReference>
<feature type="domain" description="Integrase catalytic" evidence="1">
    <location>
        <begin position="1"/>
        <end position="134"/>
    </location>
</feature>
<protein>
    <submittedName>
        <fullName evidence="2">KRAB-A domain-containing protein 2</fullName>
    </submittedName>
</protein>
<keyword evidence="3" id="KW-1185">Reference proteome</keyword>
<dbReference type="SUPFAM" id="SSF53098">
    <property type="entry name" value="Ribonuclease H-like"/>
    <property type="match status" value="1"/>
</dbReference>
<dbReference type="AlphaFoldDB" id="A0A8X6KM13"/>
<dbReference type="InterPro" id="IPR001584">
    <property type="entry name" value="Integrase_cat-core"/>
</dbReference>
<proteinExistence type="predicted"/>
<dbReference type="GO" id="GO:0003676">
    <property type="term" value="F:nucleic acid binding"/>
    <property type="evidence" value="ECO:0007669"/>
    <property type="project" value="InterPro"/>
</dbReference>
<dbReference type="InterPro" id="IPR050951">
    <property type="entry name" value="Retrovirus_Pol_polyprotein"/>
</dbReference>
<dbReference type="InterPro" id="IPR036397">
    <property type="entry name" value="RNaseH_sf"/>
</dbReference>
<name>A0A8X6KM13_TRICU</name>
<evidence type="ECO:0000313" key="2">
    <source>
        <dbReference type="EMBL" id="GFQ80120.1"/>
    </source>
</evidence>
<dbReference type="OrthoDB" id="6433403at2759"/>
<organism evidence="2 3">
    <name type="scientific">Trichonephila clavata</name>
    <name type="common">Joro spider</name>
    <name type="synonym">Nephila clavata</name>
    <dbReference type="NCBI Taxonomy" id="2740835"/>
    <lineage>
        <taxon>Eukaryota</taxon>
        <taxon>Metazoa</taxon>
        <taxon>Ecdysozoa</taxon>
        <taxon>Arthropoda</taxon>
        <taxon>Chelicerata</taxon>
        <taxon>Arachnida</taxon>
        <taxon>Araneae</taxon>
        <taxon>Araneomorphae</taxon>
        <taxon>Entelegynae</taxon>
        <taxon>Araneoidea</taxon>
        <taxon>Nephilidae</taxon>
        <taxon>Trichonephila</taxon>
    </lineage>
</organism>
<evidence type="ECO:0000313" key="3">
    <source>
        <dbReference type="Proteomes" id="UP000887116"/>
    </source>
</evidence>
<evidence type="ECO:0000259" key="1">
    <source>
        <dbReference type="PROSITE" id="PS50994"/>
    </source>
</evidence>
<dbReference type="PANTHER" id="PTHR37984:SF5">
    <property type="entry name" value="PROTEIN NYNRIN-LIKE"/>
    <property type="match status" value="1"/>
</dbReference>
<dbReference type="Proteomes" id="UP000887116">
    <property type="component" value="Unassembled WGS sequence"/>
</dbReference>